<proteinExistence type="predicted"/>
<comment type="caution">
    <text evidence="14">The sequence shown here is derived from an EMBL/GenBank/DDBJ whole genome shotgun (WGS) entry which is preliminary data.</text>
</comment>
<dbReference type="GO" id="GO:0007366">
    <property type="term" value="P:periodic partitioning by pair rule gene"/>
    <property type="evidence" value="ECO:0007669"/>
    <property type="project" value="UniProtKB-KW"/>
</dbReference>
<dbReference type="GO" id="GO:0000981">
    <property type="term" value="F:DNA-binding transcription factor activity, RNA polymerase II-specific"/>
    <property type="evidence" value="ECO:0007669"/>
    <property type="project" value="TreeGrafter"/>
</dbReference>
<keyword evidence="7" id="KW-0862">Zinc</keyword>
<dbReference type="Pfam" id="PF00096">
    <property type="entry name" value="zf-C2H2"/>
    <property type="match status" value="5"/>
</dbReference>
<feature type="compositionally biased region" description="Pro residues" evidence="12">
    <location>
        <begin position="382"/>
        <end position="394"/>
    </location>
</feature>
<keyword evidence="2" id="KW-0217">Developmental protein</keyword>
<evidence type="ECO:0000256" key="6">
    <source>
        <dbReference type="ARBA" id="ARBA00022788"/>
    </source>
</evidence>
<organism evidence="14 15">
    <name type="scientific">Cloeon dipterum</name>
    <dbReference type="NCBI Taxonomy" id="197152"/>
    <lineage>
        <taxon>Eukaryota</taxon>
        <taxon>Metazoa</taxon>
        <taxon>Ecdysozoa</taxon>
        <taxon>Arthropoda</taxon>
        <taxon>Hexapoda</taxon>
        <taxon>Insecta</taxon>
        <taxon>Pterygota</taxon>
        <taxon>Palaeoptera</taxon>
        <taxon>Ephemeroptera</taxon>
        <taxon>Pisciforma</taxon>
        <taxon>Baetidae</taxon>
        <taxon>Cloeon</taxon>
    </lineage>
</organism>
<accession>A0A8S1C501</accession>
<keyword evidence="8" id="KW-0805">Transcription regulation</keyword>
<gene>
    <name evidence="14" type="ORF">CLODIP_2_CD16224</name>
</gene>
<dbReference type="FunFam" id="3.30.160.60:FF:000318">
    <property type="entry name" value="Odd-skipped-related transciption factor 2"/>
    <property type="match status" value="1"/>
</dbReference>
<dbReference type="PANTHER" id="PTHR14196">
    <property type="entry name" value="ODD-SKIPPED - RELATED"/>
    <property type="match status" value="1"/>
</dbReference>
<keyword evidence="15" id="KW-1185">Reference proteome</keyword>
<evidence type="ECO:0000259" key="13">
    <source>
        <dbReference type="PROSITE" id="PS50157"/>
    </source>
</evidence>
<feature type="domain" description="C2H2-type" evidence="13">
    <location>
        <begin position="320"/>
        <end position="347"/>
    </location>
</feature>
<feature type="region of interest" description="Disordered" evidence="12">
    <location>
        <begin position="372"/>
        <end position="551"/>
    </location>
</feature>
<evidence type="ECO:0000313" key="14">
    <source>
        <dbReference type="EMBL" id="CAB3365992.1"/>
    </source>
</evidence>
<feature type="compositionally biased region" description="Low complexity" evidence="12">
    <location>
        <begin position="410"/>
        <end position="420"/>
    </location>
</feature>
<feature type="compositionally biased region" description="Low complexity" evidence="12">
    <location>
        <begin position="194"/>
        <end position="209"/>
    </location>
</feature>
<keyword evidence="5 11" id="KW-0863">Zinc-finger</keyword>
<dbReference type="InterPro" id="IPR036236">
    <property type="entry name" value="Znf_C2H2_sf"/>
</dbReference>
<protein>
    <recommendedName>
        <fullName evidence="13">C2H2-type domain-containing protein</fullName>
    </recommendedName>
</protein>
<feature type="compositionally biased region" description="Basic and acidic residues" evidence="12">
    <location>
        <begin position="99"/>
        <end position="114"/>
    </location>
</feature>
<dbReference type="OrthoDB" id="9451254at2759"/>
<feature type="compositionally biased region" description="Low complexity" evidence="12">
    <location>
        <begin position="453"/>
        <end position="475"/>
    </location>
</feature>
<dbReference type="FunFam" id="3.30.160.60:FF:000254">
    <property type="entry name" value="Odd-skipped related transciption factor 1"/>
    <property type="match status" value="1"/>
</dbReference>
<evidence type="ECO:0000256" key="10">
    <source>
        <dbReference type="ARBA" id="ARBA00023242"/>
    </source>
</evidence>
<feature type="region of interest" description="Disordered" evidence="12">
    <location>
        <begin position="173"/>
        <end position="209"/>
    </location>
</feature>
<feature type="region of interest" description="Disordered" evidence="12">
    <location>
        <begin position="1"/>
        <end position="29"/>
    </location>
</feature>
<feature type="compositionally biased region" description="Polar residues" evidence="12">
    <location>
        <begin position="522"/>
        <end position="533"/>
    </location>
</feature>
<keyword evidence="3" id="KW-0479">Metal-binding</keyword>
<keyword evidence="9" id="KW-0804">Transcription</keyword>
<feature type="domain" description="C2H2-type" evidence="13">
    <location>
        <begin position="236"/>
        <end position="263"/>
    </location>
</feature>
<evidence type="ECO:0000256" key="9">
    <source>
        <dbReference type="ARBA" id="ARBA00023163"/>
    </source>
</evidence>
<evidence type="ECO:0000256" key="7">
    <source>
        <dbReference type="ARBA" id="ARBA00022833"/>
    </source>
</evidence>
<keyword evidence="10" id="KW-0539">Nucleus</keyword>
<dbReference type="InterPro" id="IPR013087">
    <property type="entry name" value="Znf_C2H2_type"/>
</dbReference>
<keyword evidence="4" id="KW-0677">Repeat</keyword>
<keyword evidence="6" id="KW-0562">Pair-rule protein</keyword>
<dbReference type="FunFam" id="3.30.160.60:FF:000958">
    <property type="entry name" value="Odd skipped"/>
    <property type="match status" value="1"/>
</dbReference>
<evidence type="ECO:0000256" key="3">
    <source>
        <dbReference type="ARBA" id="ARBA00022723"/>
    </source>
</evidence>
<feature type="domain" description="C2H2-type" evidence="13">
    <location>
        <begin position="264"/>
        <end position="291"/>
    </location>
</feature>
<dbReference type="SMART" id="SM00355">
    <property type="entry name" value="ZnF_C2H2"/>
    <property type="match status" value="5"/>
</dbReference>
<feature type="compositionally biased region" description="Basic and acidic residues" evidence="12">
    <location>
        <begin position="76"/>
        <end position="85"/>
    </location>
</feature>
<dbReference type="PROSITE" id="PS50157">
    <property type="entry name" value="ZINC_FINGER_C2H2_2"/>
    <property type="match status" value="5"/>
</dbReference>
<evidence type="ECO:0000256" key="1">
    <source>
        <dbReference type="ARBA" id="ARBA00004123"/>
    </source>
</evidence>
<dbReference type="GO" id="GO:0008270">
    <property type="term" value="F:zinc ion binding"/>
    <property type="evidence" value="ECO:0007669"/>
    <property type="project" value="UniProtKB-KW"/>
</dbReference>
<name>A0A8S1C501_9INSE</name>
<feature type="domain" description="C2H2-type" evidence="13">
    <location>
        <begin position="292"/>
        <end position="319"/>
    </location>
</feature>
<feature type="domain" description="C2H2-type" evidence="13">
    <location>
        <begin position="348"/>
        <end position="371"/>
    </location>
</feature>
<evidence type="ECO:0000256" key="5">
    <source>
        <dbReference type="ARBA" id="ARBA00022771"/>
    </source>
</evidence>
<dbReference type="GO" id="GO:0000977">
    <property type="term" value="F:RNA polymerase II transcription regulatory region sequence-specific DNA binding"/>
    <property type="evidence" value="ECO:0007669"/>
    <property type="project" value="TreeGrafter"/>
</dbReference>
<evidence type="ECO:0000256" key="8">
    <source>
        <dbReference type="ARBA" id="ARBA00023015"/>
    </source>
</evidence>
<dbReference type="GO" id="GO:0005634">
    <property type="term" value="C:nucleus"/>
    <property type="evidence" value="ECO:0007669"/>
    <property type="project" value="UniProtKB-SubCell"/>
</dbReference>
<evidence type="ECO:0000256" key="11">
    <source>
        <dbReference type="PROSITE-ProRule" id="PRU00042"/>
    </source>
</evidence>
<dbReference type="Proteomes" id="UP000494165">
    <property type="component" value="Unassembled WGS sequence"/>
</dbReference>
<feature type="region of interest" description="Disordered" evidence="12">
    <location>
        <begin position="68"/>
        <end position="124"/>
    </location>
</feature>
<dbReference type="PANTHER" id="PTHR14196:SF0">
    <property type="entry name" value="PROTEIN BOWEL"/>
    <property type="match status" value="1"/>
</dbReference>
<dbReference type="FunFam" id="3.30.160.60:FF:000311">
    <property type="entry name" value="protein odd-skipped-related 2 isoform X1"/>
    <property type="match status" value="1"/>
</dbReference>
<dbReference type="FunFam" id="3.30.160.60:FF:000148">
    <property type="entry name" value="zinc finger protein Gfi-1"/>
    <property type="match status" value="1"/>
</dbReference>
<dbReference type="EMBL" id="CADEPI010000023">
    <property type="protein sequence ID" value="CAB3365992.1"/>
    <property type="molecule type" value="Genomic_DNA"/>
</dbReference>
<reference evidence="14 15" key="1">
    <citation type="submission" date="2020-04" db="EMBL/GenBank/DDBJ databases">
        <authorList>
            <person name="Alioto T."/>
            <person name="Alioto T."/>
            <person name="Gomez Garrido J."/>
        </authorList>
    </citation>
    <scope>NUCLEOTIDE SEQUENCE [LARGE SCALE GENOMIC DNA]</scope>
</reference>
<dbReference type="SUPFAM" id="SSF57667">
    <property type="entry name" value="beta-beta-alpha zinc fingers"/>
    <property type="match status" value="3"/>
</dbReference>
<evidence type="ECO:0000313" key="15">
    <source>
        <dbReference type="Proteomes" id="UP000494165"/>
    </source>
</evidence>
<evidence type="ECO:0000256" key="4">
    <source>
        <dbReference type="ARBA" id="ARBA00022737"/>
    </source>
</evidence>
<dbReference type="GO" id="GO:0048619">
    <property type="term" value="P:embryonic hindgut morphogenesis"/>
    <property type="evidence" value="ECO:0007669"/>
    <property type="project" value="TreeGrafter"/>
</dbReference>
<evidence type="ECO:0000256" key="2">
    <source>
        <dbReference type="ARBA" id="ARBA00022473"/>
    </source>
</evidence>
<dbReference type="AlphaFoldDB" id="A0A8S1C501"/>
<dbReference type="Gene3D" id="3.30.160.60">
    <property type="entry name" value="Classic Zinc Finger"/>
    <property type="match status" value="5"/>
</dbReference>
<evidence type="ECO:0000256" key="12">
    <source>
        <dbReference type="SAM" id="MobiDB-lite"/>
    </source>
</evidence>
<sequence>MRGASDAELTPNATDQTDQKGFPTSSRATLLDGLTRGLSVIKDVSAEGRQRRDSSAVANAIAAFHHAASSMMGGRGRSEAPHLGRGESSAFVPVIPSRSLHDHSPGRSSSRDKSPGPSTSGAYGRKSFDLMALMADKRKELALREEAMLAAMLPRPPPGLLENLASPYLHMSAMRNSQPPPTGPPGAAGGLMHSAPAPSTSSAPPPGGAAFPGVFPHLDRRLLRAPGRASRPKKQFICKFCNRQFTKSYNLLIHERTHTDERPYSCDICGKAFRRQDHLRDHRYIHSKEKPFKCTECGKGFCQSRTLAVHKILHMEESPHKCPVCARSFNQRSNLKTHLLTHTDHKPYECTSCGKVFRRNCDLRRHALTHTVGDVPASDSPPGVPSAPAAPPTPLRAGCRTAGHQRRDVPPAAAAAARPAGAPPPVGPSAAQPPAGPSFLDRPSGHRIFGPKPATVTSEEAAAEETTPAPQTSPQNLSIDARSSELADDIPGPSTSVAPPVLSPPAKVQSTKPPTPPPLPAQINSGVPNIPQQRNPPPKLQGFTIEDIMRK</sequence>
<dbReference type="InterPro" id="IPR050717">
    <property type="entry name" value="C2H2-ZF_Transcription_Reg"/>
</dbReference>
<comment type="subcellular location">
    <subcellularLocation>
        <location evidence="1">Nucleus</location>
    </subcellularLocation>
</comment>
<dbReference type="PROSITE" id="PS00028">
    <property type="entry name" value="ZINC_FINGER_C2H2_1"/>
    <property type="match status" value="5"/>
</dbReference>